<keyword evidence="3 9" id="KW-1003">Cell membrane</keyword>
<reference evidence="12" key="1">
    <citation type="journal article" date="2022" name="Int. J. Syst. Evol. Microbiol.">
        <title>Anaeromyxobacter oryzae sp. nov., Anaeromyxobacter diazotrophicus sp. nov. and Anaeromyxobacter paludicola sp. nov., isolated from paddy soils.</title>
        <authorList>
            <person name="Itoh H."/>
            <person name="Xu Z."/>
            <person name="Mise K."/>
            <person name="Masuda Y."/>
            <person name="Ushijima N."/>
            <person name="Hayakawa C."/>
            <person name="Shiratori Y."/>
            <person name="Senoo K."/>
        </authorList>
    </citation>
    <scope>NUCLEOTIDE SEQUENCE [LARGE SCALE GENOMIC DNA]</scope>
    <source>
        <strain evidence="12">Red232</strain>
    </source>
</reference>
<protein>
    <recommendedName>
        <fullName evidence="9">Sec-independent protein translocase protein TatA</fullName>
    </recommendedName>
</protein>
<dbReference type="InterPro" id="IPR003369">
    <property type="entry name" value="TatA/B/E"/>
</dbReference>
<dbReference type="InterPro" id="IPR006312">
    <property type="entry name" value="TatA/E"/>
</dbReference>
<evidence type="ECO:0000313" key="12">
    <source>
        <dbReference type="Proteomes" id="UP001162891"/>
    </source>
</evidence>
<evidence type="ECO:0000256" key="6">
    <source>
        <dbReference type="ARBA" id="ARBA00022989"/>
    </source>
</evidence>
<keyword evidence="4 9" id="KW-0812">Transmembrane</keyword>
<dbReference type="Pfam" id="PF02416">
    <property type="entry name" value="TatA_B_E"/>
    <property type="match status" value="1"/>
</dbReference>
<dbReference type="Proteomes" id="UP001162891">
    <property type="component" value="Chromosome"/>
</dbReference>
<dbReference type="EMBL" id="AP025591">
    <property type="protein sequence ID" value="BDG06251.1"/>
    <property type="molecule type" value="Genomic_DNA"/>
</dbReference>
<keyword evidence="2 9" id="KW-0813">Transport</keyword>
<evidence type="ECO:0000256" key="4">
    <source>
        <dbReference type="ARBA" id="ARBA00022692"/>
    </source>
</evidence>
<evidence type="ECO:0000256" key="7">
    <source>
        <dbReference type="ARBA" id="ARBA00023010"/>
    </source>
</evidence>
<dbReference type="RefSeq" id="WP_248355673.1">
    <property type="nucleotide sequence ID" value="NZ_AP025591.1"/>
</dbReference>
<evidence type="ECO:0000256" key="8">
    <source>
        <dbReference type="ARBA" id="ARBA00023136"/>
    </source>
</evidence>
<evidence type="ECO:0000256" key="1">
    <source>
        <dbReference type="ARBA" id="ARBA00004162"/>
    </source>
</evidence>
<evidence type="ECO:0000256" key="2">
    <source>
        <dbReference type="ARBA" id="ARBA00022448"/>
    </source>
</evidence>
<evidence type="ECO:0000256" key="10">
    <source>
        <dbReference type="SAM" id="MobiDB-lite"/>
    </source>
</evidence>
<keyword evidence="7 9" id="KW-0811">Translocation</keyword>
<evidence type="ECO:0000313" key="11">
    <source>
        <dbReference type="EMBL" id="BDG06251.1"/>
    </source>
</evidence>
<comment type="function">
    <text evidence="9">Part of the twin-arginine translocation (Tat) system that transports large folded proteins containing a characteristic twin-arginine motif in their signal peptide across membranes. TatA could form the protein-conducting channel of the Tat system.</text>
</comment>
<dbReference type="PANTHER" id="PTHR42982:SF1">
    <property type="entry name" value="SEC-INDEPENDENT PROTEIN TRANSLOCASE PROTEIN TATA"/>
    <property type="match status" value="1"/>
</dbReference>
<dbReference type="PANTHER" id="PTHR42982">
    <property type="entry name" value="SEC-INDEPENDENT PROTEIN TRANSLOCASE PROTEIN TATA"/>
    <property type="match status" value="1"/>
</dbReference>
<dbReference type="NCBIfam" id="TIGR01411">
    <property type="entry name" value="tatAE"/>
    <property type="match status" value="1"/>
</dbReference>
<keyword evidence="12" id="KW-1185">Reference proteome</keyword>
<name>A0ABM7X371_9BACT</name>
<proteinExistence type="inferred from homology"/>
<comment type="subcellular location">
    <subcellularLocation>
        <location evidence="1 9">Cell membrane</location>
        <topology evidence="1 9">Single-pass membrane protein</topology>
    </subcellularLocation>
</comment>
<dbReference type="HAMAP" id="MF_00236">
    <property type="entry name" value="TatA_E"/>
    <property type="match status" value="1"/>
</dbReference>
<accession>A0ABM7X371</accession>
<gene>
    <name evidence="9" type="primary">tatA</name>
    <name evidence="11" type="ORF">AMOR_52470</name>
</gene>
<feature type="compositionally biased region" description="Low complexity" evidence="10">
    <location>
        <begin position="54"/>
        <end position="66"/>
    </location>
</feature>
<feature type="region of interest" description="Disordered" evidence="10">
    <location>
        <begin position="47"/>
        <end position="66"/>
    </location>
</feature>
<keyword evidence="6 9" id="KW-1133">Transmembrane helix</keyword>
<evidence type="ECO:0000256" key="3">
    <source>
        <dbReference type="ARBA" id="ARBA00022475"/>
    </source>
</evidence>
<sequence length="66" mass="6858">MPRLGMPELIIILLIVVVLFGANKLPQLGAGLGQGIRSFKKAMGDSADEDKAASAKTSTTDSSKQA</sequence>
<comment type="similarity">
    <text evidence="9">Belongs to the TatA/E family.</text>
</comment>
<evidence type="ECO:0000256" key="5">
    <source>
        <dbReference type="ARBA" id="ARBA00022927"/>
    </source>
</evidence>
<comment type="subunit">
    <text evidence="9">Forms a complex with TatC.</text>
</comment>
<keyword evidence="5 9" id="KW-0653">Protein transport</keyword>
<dbReference type="Gene3D" id="1.20.5.3310">
    <property type="match status" value="1"/>
</dbReference>
<keyword evidence="8 9" id="KW-0472">Membrane</keyword>
<evidence type="ECO:0000256" key="9">
    <source>
        <dbReference type="HAMAP-Rule" id="MF_00236"/>
    </source>
</evidence>
<organism evidence="11 12">
    <name type="scientific">Anaeromyxobacter oryzae</name>
    <dbReference type="NCBI Taxonomy" id="2918170"/>
    <lineage>
        <taxon>Bacteria</taxon>
        <taxon>Pseudomonadati</taxon>
        <taxon>Myxococcota</taxon>
        <taxon>Myxococcia</taxon>
        <taxon>Myxococcales</taxon>
        <taxon>Cystobacterineae</taxon>
        <taxon>Anaeromyxobacteraceae</taxon>
        <taxon>Anaeromyxobacter</taxon>
    </lineage>
</organism>